<organism evidence="1 2">
    <name type="scientific">Clostridium oryzae</name>
    <dbReference type="NCBI Taxonomy" id="1450648"/>
    <lineage>
        <taxon>Bacteria</taxon>
        <taxon>Bacillati</taxon>
        <taxon>Bacillota</taxon>
        <taxon>Clostridia</taxon>
        <taxon>Eubacteriales</taxon>
        <taxon>Clostridiaceae</taxon>
        <taxon>Clostridium</taxon>
    </lineage>
</organism>
<reference evidence="1 2" key="1">
    <citation type="submission" date="2017-03" db="EMBL/GenBank/DDBJ databases">
        <title>Genome sequence of Clostridium oryzae DSM 28571.</title>
        <authorList>
            <person name="Poehlein A."/>
            <person name="Daniel R."/>
        </authorList>
    </citation>
    <scope>NUCLEOTIDE SEQUENCE [LARGE SCALE GENOMIC DNA]</scope>
    <source>
        <strain evidence="1 2">DSM 28571</strain>
    </source>
</reference>
<evidence type="ECO:0008006" key="3">
    <source>
        <dbReference type="Google" id="ProtNLM"/>
    </source>
</evidence>
<keyword evidence="2" id="KW-1185">Reference proteome</keyword>
<accession>A0A1V4I406</accession>
<dbReference type="RefSeq" id="WP_079428841.1">
    <property type="nucleotide sequence ID" value="NZ_MZGV01000141.1"/>
</dbReference>
<dbReference type="AlphaFoldDB" id="A0A1V4I406"/>
<comment type="caution">
    <text evidence="1">The sequence shown here is derived from an EMBL/GenBank/DDBJ whole genome shotgun (WGS) entry which is preliminary data.</text>
</comment>
<dbReference type="Proteomes" id="UP000190080">
    <property type="component" value="Unassembled WGS sequence"/>
</dbReference>
<name>A0A1V4I406_9CLOT</name>
<evidence type="ECO:0000313" key="2">
    <source>
        <dbReference type="Proteomes" id="UP000190080"/>
    </source>
</evidence>
<proteinExistence type="predicted"/>
<evidence type="ECO:0000313" key="1">
    <source>
        <dbReference type="EMBL" id="OPJ54600.1"/>
    </source>
</evidence>
<dbReference type="OrthoDB" id="9776104at2"/>
<protein>
    <recommendedName>
        <fullName evidence="3">Integrase catalytic domain-containing protein</fullName>
    </recommendedName>
</protein>
<dbReference type="STRING" id="1450648.CLORY_45490"/>
<gene>
    <name evidence="1" type="ORF">CLORY_45490</name>
</gene>
<dbReference type="EMBL" id="MZGV01000141">
    <property type="protein sequence ID" value="OPJ54600.1"/>
    <property type="molecule type" value="Genomic_DNA"/>
</dbReference>
<sequence>MGRTYVDFNLFLVENSDTSVGEMDTVHGTRNGKVLLTFFFCKCSLMLAFIIDSCTQLDVKKIIDELYESFGEEVFKESFLVILTDNG</sequence>